<comment type="caution">
    <text evidence="1">The sequence shown here is derived from an EMBL/GenBank/DDBJ whole genome shotgun (WGS) entry which is preliminary data.</text>
</comment>
<proteinExistence type="predicted"/>
<name>A0A5M6IZ60_9PROT</name>
<accession>A0A5M6IZ60</accession>
<evidence type="ECO:0000313" key="1">
    <source>
        <dbReference type="EMBL" id="KAA5613636.1"/>
    </source>
</evidence>
<dbReference type="Pfam" id="PF10649">
    <property type="entry name" value="DUF2478"/>
    <property type="match status" value="1"/>
</dbReference>
<dbReference type="InterPro" id="IPR018912">
    <property type="entry name" value="DUF2478"/>
</dbReference>
<sequence length="190" mass="19543">MSEDAKAGANAPGRVAAVVFSASDDVDAVLHAAVAALRGQGLRVGGLLQRLGAEIRPRKHEMLLEVLETGESIRLDAPRGTQTRACTLDTDALARAAMSLRAALQGRPDVLVVSRFGKQEATGSGMRDEIAEAVLSDIAVLVAVSDALLADWEAFLGGGGCVLPADGDAILQWAKSAVAPAHVPEGCSPV</sequence>
<evidence type="ECO:0000313" key="2">
    <source>
        <dbReference type="Proteomes" id="UP000325255"/>
    </source>
</evidence>
<dbReference type="EMBL" id="VWPK01000005">
    <property type="protein sequence ID" value="KAA5613636.1"/>
    <property type="molecule type" value="Genomic_DNA"/>
</dbReference>
<reference evidence="1 2" key="1">
    <citation type="submission" date="2019-09" db="EMBL/GenBank/DDBJ databases">
        <title>Genome sequence of Rhodovastum atsumiense, a diverse member of the Acetobacteraceae family of non-sulfur purple photosynthetic bacteria.</title>
        <authorList>
            <person name="Meyer T."/>
            <person name="Kyndt J."/>
        </authorList>
    </citation>
    <scope>NUCLEOTIDE SEQUENCE [LARGE SCALE GENOMIC DNA]</scope>
    <source>
        <strain evidence="1 2">DSM 21279</strain>
    </source>
</reference>
<keyword evidence="2" id="KW-1185">Reference proteome</keyword>
<dbReference type="OrthoDB" id="5918880at2"/>
<organism evidence="1 2">
    <name type="scientific">Rhodovastum atsumiense</name>
    <dbReference type="NCBI Taxonomy" id="504468"/>
    <lineage>
        <taxon>Bacteria</taxon>
        <taxon>Pseudomonadati</taxon>
        <taxon>Pseudomonadota</taxon>
        <taxon>Alphaproteobacteria</taxon>
        <taxon>Acetobacterales</taxon>
        <taxon>Acetobacteraceae</taxon>
        <taxon>Rhodovastum</taxon>
    </lineage>
</organism>
<dbReference type="Proteomes" id="UP000325255">
    <property type="component" value="Unassembled WGS sequence"/>
</dbReference>
<protein>
    <submittedName>
        <fullName evidence="1">DUF2478 domain-containing protein</fullName>
    </submittedName>
</protein>
<dbReference type="AlphaFoldDB" id="A0A5M6IZ60"/>
<dbReference type="RefSeq" id="WP_150039384.1">
    <property type="nucleotide sequence ID" value="NZ_OW485601.1"/>
</dbReference>
<gene>
    <name evidence="1" type="ORF">F1189_04270</name>
</gene>